<keyword evidence="2" id="KW-0378">Hydrolase</keyword>
<dbReference type="Pfam" id="PF05685">
    <property type="entry name" value="Uma2"/>
    <property type="match status" value="1"/>
</dbReference>
<name>A0ABS3FW78_9CYAN</name>
<gene>
    <name evidence="2" type="ORF">J0895_20335</name>
</gene>
<dbReference type="SUPFAM" id="SSF52980">
    <property type="entry name" value="Restriction endonuclease-like"/>
    <property type="match status" value="1"/>
</dbReference>
<dbReference type="InterPro" id="IPR011335">
    <property type="entry name" value="Restrct_endonuc-II-like"/>
</dbReference>
<dbReference type="InterPro" id="IPR008538">
    <property type="entry name" value="Uma2"/>
</dbReference>
<evidence type="ECO:0000259" key="1">
    <source>
        <dbReference type="Pfam" id="PF05685"/>
    </source>
</evidence>
<dbReference type="RefSeq" id="WP_207089821.1">
    <property type="nucleotide sequence ID" value="NZ_JAFLQW010000535.1"/>
</dbReference>
<keyword evidence="2" id="KW-0255">Endonuclease</keyword>
<evidence type="ECO:0000313" key="3">
    <source>
        <dbReference type="Proteomes" id="UP000664844"/>
    </source>
</evidence>
<dbReference type="Gene3D" id="3.90.1570.10">
    <property type="entry name" value="tt1808, chain A"/>
    <property type="match status" value="1"/>
</dbReference>
<accession>A0ABS3FW78</accession>
<dbReference type="Proteomes" id="UP000664844">
    <property type="component" value="Unassembled WGS sequence"/>
</dbReference>
<proteinExistence type="predicted"/>
<dbReference type="EMBL" id="JAFLQW010000535">
    <property type="protein sequence ID" value="MBO0351382.1"/>
    <property type="molecule type" value="Genomic_DNA"/>
</dbReference>
<sequence length="196" mass="22299">MEVVTLEPFTPVKLTLDLTDEQFFQLCQNNRNLHFERTATGELIIMSPTGGETSNRNIELSYQLQGWSRQNNLGKAFDSNGGFKLPKGGNRSPDASWVNITRWNALTPAQREKFLPLCPDFVVELRSVSDSLNELQDKMREYLENGVRLGWLIDRQNIRVEIYRPGQDVEIIESPKSLSGEDLLPGFVLDLGPILY</sequence>
<evidence type="ECO:0000313" key="2">
    <source>
        <dbReference type="EMBL" id="MBO0351382.1"/>
    </source>
</evidence>
<keyword evidence="2" id="KW-0540">Nuclease</keyword>
<dbReference type="CDD" id="cd06260">
    <property type="entry name" value="DUF820-like"/>
    <property type="match status" value="1"/>
</dbReference>
<organism evidence="2 3">
    <name type="scientific">Phormidium pseudopriestleyi FRX01</name>
    <dbReference type="NCBI Taxonomy" id="1759528"/>
    <lineage>
        <taxon>Bacteria</taxon>
        <taxon>Bacillati</taxon>
        <taxon>Cyanobacteriota</taxon>
        <taxon>Cyanophyceae</taxon>
        <taxon>Oscillatoriophycideae</taxon>
        <taxon>Oscillatoriales</taxon>
        <taxon>Oscillatoriaceae</taxon>
        <taxon>Phormidium</taxon>
    </lineage>
</organism>
<keyword evidence="3" id="KW-1185">Reference proteome</keyword>
<protein>
    <submittedName>
        <fullName evidence="2">Uma2 family endonuclease</fullName>
    </submittedName>
</protein>
<dbReference type="PANTHER" id="PTHR34107:SF7">
    <property type="entry name" value="SLR2092 PROTEIN"/>
    <property type="match status" value="1"/>
</dbReference>
<dbReference type="GO" id="GO:0004519">
    <property type="term" value="F:endonuclease activity"/>
    <property type="evidence" value="ECO:0007669"/>
    <property type="project" value="UniProtKB-KW"/>
</dbReference>
<dbReference type="InterPro" id="IPR012296">
    <property type="entry name" value="Nuclease_put_TT1808"/>
</dbReference>
<reference evidence="2 3" key="1">
    <citation type="submission" date="2021-03" db="EMBL/GenBank/DDBJ databases">
        <title>Metabolic Capacity of the Antarctic Cyanobacterium Phormidium pseudopriestleyi that Sustains Oxygenic Photosynthesis in the Presence of Hydrogen Sulfide.</title>
        <authorList>
            <person name="Lumian J.E."/>
            <person name="Jungblut A.D."/>
            <person name="Dillon M.L."/>
            <person name="Hawes I."/>
            <person name="Doran P.T."/>
            <person name="Mackey T.J."/>
            <person name="Dick G.J."/>
            <person name="Grettenberger C.L."/>
            <person name="Sumner D.Y."/>
        </authorList>
    </citation>
    <scope>NUCLEOTIDE SEQUENCE [LARGE SCALE GENOMIC DNA]</scope>
    <source>
        <strain evidence="2 3">FRX01</strain>
    </source>
</reference>
<dbReference type="PANTHER" id="PTHR34107">
    <property type="entry name" value="SLL0198 PROTEIN-RELATED"/>
    <property type="match status" value="1"/>
</dbReference>
<comment type="caution">
    <text evidence="2">The sequence shown here is derived from an EMBL/GenBank/DDBJ whole genome shotgun (WGS) entry which is preliminary data.</text>
</comment>
<feature type="domain" description="Putative restriction endonuclease" evidence="1">
    <location>
        <begin position="21"/>
        <end position="191"/>
    </location>
</feature>